<evidence type="ECO:0000313" key="4">
    <source>
        <dbReference type="Proteomes" id="UP000549394"/>
    </source>
</evidence>
<dbReference type="EMBL" id="CAJFCJ010000014">
    <property type="protein sequence ID" value="CAD5121496.1"/>
    <property type="molecule type" value="Genomic_DNA"/>
</dbReference>
<dbReference type="InterPro" id="IPR029063">
    <property type="entry name" value="SAM-dependent_MTases_sf"/>
</dbReference>
<dbReference type="InterPro" id="IPR025714">
    <property type="entry name" value="Methyltranfer_dom"/>
</dbReference>
<dbReference type="Pfam" id="PF13679">
    <property type="entry name" value="Methyltransf_32"/>
    <property type="match status" value="1"/>
</dbReference>
<dbReference type="PANTHER" id="PTHR13369">
    <property type="match status" value="1"/>
</dbReference>
<gene>
    <name evidence="3" type="ORF">DGYR_LOCUS9444</name>
</gene>
<dbReference type="AlphaFoldDB" id="A0A7I8VYT4"/>
<evidence type="ECO:0000313" key="3">
    <source>
        <dbReference type="EMBL" id="CAD5121496.1"/>
    </source>
</evidence>
<dbReference type="InterPro" id="IPR036282">
    <property type="entry name" value="Glutathione-S-Trfase_C_sf"/>
</dbReference>
<dbReference type="GO" id="GO:0005737">
    <property type="term" value="C:cytoplasm"/>
    <property type="evidence" value="ECO:0007669"/>
    <property type="project" value="TreeGrafter"/>
</dbReference>
<accession>A0A7I8VYT4</accession>
<dbReference type="OrthoDB" id="206598at2759"/>
<evidence type="ECO:0000259" key="2">
    <source>
        <dbReference type="Pfam" id="PF13679"/>
    </source>
</evidence>
<dbReference type="SUPFAM" id="SSF47616">
    <property type="entry name" value="GST C-terminal domain-like"/>
    <property type="match status" value="1"/>
</dbReference>
<comment type="caution">
    <text evidence="3">The sequence shown here is derived from an EMBL/GenBank/DDBJ whole genome shotgun (WGS) entry which is preliminary data.</text>
</comment>
<organism evidence="3 4">
    <name type="scientific">Dimorphilus gyrociliatus</name>
    <dbReference type="NCBI Taxonomy" id="2664684"/>
    <lineage>
        <taxon>Eukaryota</taxon>
        <taxon>Metazoa</taxon>
        <taxon>Spiralia</taxon>
        <taxon>Lophotrochozoa</taxon>
        <taxon>Annelida</taxon>
        <taxon>Polychaeta</taxon>
        <taxon>Polychaeta incertae sedis</taxon>
        <taxon>Dinophilidae</taxon>
        <taxon>Dimorphilus</taxon>
    </lineage>
</organism>
<dbReference type="PANTHER" id="PTHR13369:SF0">
    <property type="entry name" value="GLUTATHIONE S-TRANSFERASE C-TERMINAL DOMAIN-CONTAINING PROTEIN"/>
    <property type="match status" value="1"/>
</dbReference>
<reference evidence="3 4" key="1">
    <citation type="submission" date="2020-08" db="EMBL/GenBank/DDBJ databases">
        <authorList>
            <person name="Hejnol A."/>
        </authorList>
    </citation>
    <scope>NUCLEOTIDE SEQUENCE [LARGE SCALE GENOMIC DNA]</scope>
</reference>
<feature type="domain" description="Methyltransferase" evidence="2">
    <location>
        <begin position="297"/>
        <end position="419"/>
    </location>
</feature>
<evidence type="ECO:0000256" key="1">
    <source>
        <dbReference type="ARBA" id="ARBA00008797"/>
    </source>
</evidence>
<dbReference type="SUPFAM" id="SSF53335">
    <property type="entry name" value="S-adenosyl-L-methionine-dependent methyltransferases"/>
    <property type="match status" value="1"/>
</dbReference>
<protein>
    <submittedName>
        <fullName evidence="3">DgyrCDS10000</fullName>
    </submittedName>
</protein>
<comment type="similarity">
    <text evidence="1">Belongs to the GSTCD family.</text>
</comment>
<proteinExistence type="inferred from homology"/>
<name>A0A7I8VYT4_9ANNE</name>
<dbReference type="Gene3D" id="3.40.50.150">
    <property type="entry name" value="Vaccinia Virus protein VP39"/>
    <property type="match status" value="1"/>
</dbReference>
<sequence length="500" mass="57123">MLGDKNYKIYLAKYDCIFSKIVQFVLELCKVKQSKIIWKDEIETCDFPYLEDSRRSLTVSGLCSVLRYIIKCSDDEEKKKLLSHKGNCLKAPSEVSAWTRYCEIELPTVVSGVDDKQIIRFENHLSTPVSLSNGRFEGLSADPELENCLECRKNFAGDHLFTDGPKMTLADLILFINFSLINKERLETFRLIRNWYRRVLQVPCIIQTSFSLGLTTHDFSCACSCEKTKFFETNSISIRENVKPPQSFSISQLSSSESRAEKHFNTIKTVNKEYDPLDWDTIPLPLHPSVPDKRKLRKKQQLDYIIGCVNSFVEPGQVIVDMCAGSGHLGLVLANLRPDCTIIVVESKEESIERCYNIREKLGLNNLKIYFSQLSHIRMKFDFGVALHACGSASDSVIEKCLEMAASLVLVPCCYGSIRRTHNVTYPRSKLFNELEYENYLAICRIADQHSSNKERSKRSSDLIDTDRLKYVEECGYSTCFLSQLPEDSSPKNNLLICLK</sequence>
<dbReference type="Proteomes" id="UP000549394">
    <property type="component" value="Unassembled WGS sequence"/>
</dbReference>
<keyword evidence="4" id="KW-1185">Reference proteome</keyword>